<sequence>MMSLSRGEKRRKDEDDERAQEGDDADEHDEDSQSESPHSSSSSEHHPIKPASTSPPAVRSNDDLVPVRSASPISPSSSPSACTSASLTKETLSNSTHRQQHLFSLPSNEHEMSEAMKHVVASVYSEVTPQIRVNPHLVRSWPRPI</sequence>
<feature type="compositionally biased region" description="Acidic residues" evidence="1">
    <location>
        <begin position="14"/>
        <end position="33"/>
    </location>
</feature>
<evidence type="ECO:0000313" key="4">
    <source>
        <dbReference type="Proteomes" id="UP000663829"/>
    </source>
</evidence>
<reference evidence="2" key="1">
    <citation type="submission" date="2021-02" db="EMBL/GenBank/DDBJ databases">
        <authorList>
            <person name="Nowell W R."/>
        </authorList>
    </citation>
    <scope>NUCLEOTIDE SEQUENCE</scope>
</reference>
<dbReference type="EMBL" id="CAJNOQ010002793">
    <property type="protein sequence ID" value="CAF0978784.1"/>
    <property type="molecule type" value="Genomic_DNA"/>
</dbReference>
<feature type="compositionally biased region" description="Basic and acidic residues" evidence="1">
    <location>
        <begin position="1"/>
        <end position="13"/>
    </location>
</feature>
<dbReference type="Proteomes" id="UP000681722">
    <property type="component" value="Unassembled WGS sequence"/>
</dbReference>
<accession>A0A814F6P2</accession>
<dbReference type="Proteomes" id="UP000663829">
    <property type="component" value="Unassembled WGS sequence"/>
</dbReference>
<evidence type="ECO:0000256" key="1">
    <source>
        <dbReference type="SAM" id="MobiDB-lite"/>
    </source>
</evidence>
<organism evidence="2 4">
    <name type="scientific">Didymodactylos carnosus</name>
    <dbReference type="NCBI Taxonomy" id="1234261"/>
    <lineage>
        <taxon>Eukaryota</taxon>
        <taxon>Metazoa</taxon>
        <taxon>Spiralia</taxon>
        <taxon>Gnathifera</taxon>
        <taxon>Rotifera</taxon>
        <taxon>Eurotatoria</taxon>
        <taxon>Bdelloidea</taxon>
        <taxon>Philodinida</taxon>
        <taxon>Philodinidae</taxon>
        <taxon>Didymodactylos</taxon>
    </lineage>
</organism>
<dbReference type="EMBL" id="CAJOBC010002793">
    <property type="protein sequence ID" value="CAF3751514.1"/>
    <property type="molecule type" value="Genomic_DNA"/>
</dbReference>
<dbReference type="AlphaFoldDB" id="A0A814F6P2"/>
<evidence type="ECO:0000313" key="2">
    <source>
        <dbReference type="EMBL" id="CAF0978784.1"/>
    </source>
</evidence>
<feature type="compositionally biased region" description="Polar residues" evidence="1">
    <location>
        <begin position="87"/>
        <end position="107"/>
    </location>
</feature>
<proteinExistence type="predicted"/>
<comment type="caution">
    <text evidence="2">The sequence shown here is derived from an EMBL/GenBank/DDBJ whole genome shotgun (WGS) entry which is preliminary data.</text>
</comment>
<feature type="compositionally biased region" description="Low complexity" evidence="1">
    <location>
        <begin position="69"/>
        <end position="86"/>
    </location>
</feature>
<protein>
    <submittedName>
        <fullName evidence="2">Uncharacterized protein</fullName>
    </submittedName>
</protein>
<keyword evidence="4" id="KW-1185">Reference proteome</keyword>
<evidence type="ECO:0000313" key="3">
    <source>
        <dbReference type="EMBL" id="CAF3751514.1"/>
    </source>
</evidence>
<gene>
    <name evidence="2" type="ORF">GPM918_LOCUS12637</name>
    <name evidence="3" type="ORF">SRO942_LOCUS12637</name>
</gene>
<feature type="region of interest" description="Disordered" evidence="1">
    <location>
        <begin position="1"/>
        <end position="113"/>
    </location>
</feature>
<name>A0A814F6P2_9BILA</name>